<dbReference type="Proteomes" id="UP000002357">
    <property type="component" value="Chromosome"/>
</dbReference>
<reference evidence="2 3" key="1">
    <citation type="journal article" date="2010" name="Genome Biol. Evol.">
        <title>The sequence of a 1.8-mb bacterial linear plasmid reveals a rich evolutionary reservoir of secondary metabolic pathways.</title>
        <authorList>
            <person name="Medema M.H."/>
            <person name="Trefzer A."/>
            <person name="Kovalchuk A."/>
            <person name="van den Berg M."/>
            <person name="Mueller U."/>
            <person name="Heijne W."/>
            <person name="Wu L."/>
            <person name="Alam M.T."/>
            <person name="Ronning C.M."/>
            <person name="Nierman W.C."/>
            <person name="Bovenberg R.A.L."/>
            <person name="Breitling R."/>
            <person name="Takano E."/>
        </authorList>
    </citation>
    <scope>NUCLEOTIDE SEQUENCE [LARGE SCALE GENOMIC DNA]</scope>
    <source>
        <strain evidence="3">ATCC 27064 / DSM 738 / JCM 4710 / NBRC 13307 / NCIMB 12785 / NRRL 3585 / VKM Ac-602</strain>
    </source>
</reference>
<evidence type="ECO:0000256" key="1">
    <source>
        <dbReference type="SAM" id="MobiDB-lite"/>
    </source>
</evidence>
<dbReference type="Gene3D" id="3.30.470.20">
    <property type="entry name" value="ATP-grasp fold, B domain"/>
    <property type="match status" value="1"/>
</dbReference>
<feature type="compositionally biased region" description="Basic and acidic residues" evidence="1">
    <location>
        <begin position="17"/>
        <end position="28"/>
    </location>
</feature>
<feature type="region of interest" description="Disordered" evidence="1">
    <location>
        <begin position="1"/>
        <end position="33"/>
    </location>
</feature>
<name>B5GPV7_STRCL</name>
<dbReference type="SUPFAM" id="SSF56059">
    <property type="entry name" value="Glutathione synthetase ATP-binding domain-like"/>
    <property type="match status" value="1"/>
</dbReference>
<dbReference type="EMBL" id="CM000913">
    <property type="protein sequence ID" value="EFG07359.1"/>
    <property type="molecule type" value="Genomic_DNA"/>
</dbReference>
<protein>
    <submittedName>
        <fullName evidence="2">RimK domain protein ATP-grasp</fullName>
    </submittedName>
</protein>
<proteinExistence type="predicted"/>
<accession>B5GPV7</accession>
<dbReference type="OrthoDB" id="9794735at2"/>
<dbReference type="STRING" id="1901.BB341_16965"/>
<dbReference type="KEGG" id="sclf:BB341_16965"/>
<evidence type="ECO:0000313" key="3">
    <source>
        <dbReference type="Proteomes" id="UP000002357"/>
    </source>
</evidence>
<organism evidence="2 3">
    <name type="scientific">Streptomyces clavuligerus</name>
    <dbReference type="NCBI Taxonomy" id="1901"/>
    <lineage>
        <taxon>Bacteria</taxon>
        <taxon>Bacillati</taxon>
        <taxon>Actinomycetota</taxon>
        <taxon>Actinomycetes</taxon>
        <taxon>Kitasatosporales</taxon>
        <taxon>Streptomycetaceae</taxon>
        <taxon>Streptomyces</taxon>
    </lineage>
</organism>
<dbReference type="AlphaFoldDB" id="B5GPV7"/>
<keyword evidence="3" id="KW-1185">Reference proteome</keyword>
<gene>
    <name evidence="2" type="ORF">SCLAV_2286</name>
</gene>
<sequence>MRHRPAGAVECTYDPGHQGEKAGREGRRQAGRGAGPAMTVLILADRDDATADLVVRRLTARHRKVHRFALDDDVTLSATPGQLVVKDAHRTTANPRSVYWRCAGPVESARARELIGSLRALPDLVWVNHPDSTERACRAEEQSEAAAECGLALAGGKRIRKKYDLRVTAVGGRLFPCRIVSALPDWRRDPDAVFQPVAVPRAVVRAVYRLMEWYGLYYAVLDFTVCPEGTWHFVGCDPNGPFCWLERRTGLSISSAIATLLAEEPDIQRDLKSPVGEHRRSSGQD</sequence>
<dbReference type="eggNOG" id="COG0189">
    <property type="taxonomic scope" value="Bacteria"/>
</dbReference>
<evidence type="ECO:0000313" key="2">
    <source>
        <dbReference type="EMBL" id="EFG07359.1"/>
    </source>
</evidence>